<keyword evidence="5" id="KW-0464">Manganese</keyword>
<dbReference type="InterPro" id="IPR029061">
    <property type="entry name" value="THDP-binding"/>
</dbReference>
<dbReference type="Gene3D" id="3.40.50.1220">
    <property type="entry name" value="TPP-binding domain"/>
    <property type="match status" value="1"/>
</dbReference>
<keyword evidence="3" id="KW-0460">Magnesium</keyword>
<dbReference type="GO" id="GO:0070204">
    <property type="term" value="F:2-succinyl-5-enolpyruvyl-6-hydroxy-3-cyclohexene-1-carboxylic-acid synthase activity"/>
    <property type="evidence" value="ECO:0007669"/>
    <property type="project" value="InterPro"/>
</dbReference>
<evidence type="ECO:0000259" key="6">
    <source>
        <dbReference type="Pfam" id="PF02776"/>
    </source>
</evidence>
<evidence type="ECO:0000313" key="7">
    <source>
        <dbReference type="EMBL" id="EIY62086.1"/>
    </source>
</evidence>
<dbReference type="EMBL" id="AGXV01000032">
    <property type="protein sequence ID" value="EIY62086.1"/>
    <property type="molecule type" value="Genomic_DNA"/>
</dbReference>
<dbReference type="HOGENOM" id="CLU_006051_3_0_10"/>
<keyword evidence="4" id="KW-0786">Thiamine pyrophosphate</keyword>
<dbReference type="AlphaFoldDB" id="I9T027"/>
<evidence type="ECO:0000256" key="3">
    <source>
        <dbReference type="ARBA" id="ARBA00022842"/>
    </source>
</evidence>
<dbReference type="InterPro" id="IPR004433">
    <property type="entry name" value="MenaQ_synth_MenD"/>
</dbReference>
<feature type="domain" description="Thiamine pyrophosphate enzyme N-terminal TPP-binding" evidence="6">
    <location>
        <begin position="10"/>
        <end position="121"/>
    </location>
</feature>
<dbReference type="GeneID" id="93116910"/>
<dbReference type="GO" id="GO:0030976">
    <property type="term" value="F:thiamine pyrophosphate binding"/>
    <property type="evidence" value="ECO:0007669"/>
    <property type="project" value="InterPro"/>
</dbReference>
<dbReference type="Gene3D" id="3.40.50.970">
    <property type="match status" value="2"/>
</dbReference>
<dbReference type="Pfam" id="PF02776">
    <property type="entry name" value="TPP_enzyme_N"/>
    <property type="match status" value="1"/>
</dbReference>
<keyword evidence="8" id="KW-1185">Reference proteome</keyword>
<dbReference type="RefSeq" id="WP_007480597.1">
    <property type="nucleotide sequence ID" value="NZ_JH724308.1"/>
</dbReference>
<evidence type="ECO:0000256" key="5">
    <source>
        <dbReference type="ARBA" id="ARBA00023211"/>
    </source>
</evidence>
<keyword evidence="2" id="KW-0479">Metal-binding</keyword>
<protein>
    <recommendedName>
        <fullName evidence="6">Thiamine pyrophosphate enzyme N-terminal TPP-binding domain-containing protein</fullName>
    </recommendedName>
</protein>
<evidence type="ECO:0000256" key="1">
    <source>
        <dbReference type="ARBA" id="ARBA00022679"/>
    </source>
</evidence>
<keyword evidence="1" id="KW-0808">Transferase</keyword>
<dbReference type="GO" id="GO:0009234">
    <property type="term" value="P:menaquinone biosynthetic process"/>
    <property type="evidence" value="ECO:0007669"/>
    <property type="project" value="InterPro"/>
</dbReference>
<dbReference type="SUPFAM" id="SSF52518">
    <property type="entry name" value="Thiamin diphosphate-binding fold (THDP-binding)"/>
    <property type="match status" value="2"/>
</dbReference>
<evidence type="ECO:0000313" key="8">
    <source>
        <dbReference type="Proteomes" id="UP000005150"/>
    </source>
</evidence>
<name>I9T027_9BACE</name>
<dbReference type="PIRSF" id="PIRSF004983">
    <property type="entry name" value="MenD"/>
    <property type="match status" value="1"/>
</dbReference>
<dbReference type="PANTHER" id="PTHR42916:SF1">
    <property type="entry name" value="PROTEIN PHYLLO, CHLOROPLASTIC"/>
    <property type="match status" value="1"/>
</dbReference>
<dbReference type="PATRIC" id="fig|997887.3.peg.2813"/>
<dbReference type="PANTHER" id="PTHR42916">
    <property type="entry name" value="2-SUCCINYL-5-ENOLPYRUVYL-6-HYDROXY-3-CYCLOHEXENE-1-CARBOXYLATE SYNTHASE"/>
    <property type="match status" value="1"/>
</dbReference>
<dbReference type="GO" id="GO:0046872">
    <property type="term" value="F:metal ion binding"/>
    <property type="evidence" value="ECO:0007669"/>
    <property type="project" value="UniProtKB-KW"/>
</dbReference>
<evidence type="ECO:0000256" key="2">
    <source>
        <dbReference type="ARBA" id="ARBA00022723"/>
    </source>
</evidence>
<organism evidence="7 8">
    <name type="scientific">Bacteroides salyersiae CL02T12C01</name>
    <dbReference type="NCBI Taxonomy" id="997887"/>
    <lineage>
        <taxon>Bacteria</taxon>
        <taxon>Pseudomonadati</taxon>
        <taxon>Bacteroidota</taxon>
        <taxon>Bacteroidia</taxon>
        <taxon>Bacteroidales</taxon>
        <taxon>Bacteroidaceae</taxon>
        <taxon>Bacteroides</taxon>
    </lineage>
</organism>
<dbReference type="OrthoDB" id="9791859at2"/>
<proteinExistence type="predicted"/>
<sequence>MYTIQENVRIVISLFKQYNVRHIVINPGGTNISVAQAIQDDPFFKCYSVPDERSAMYFAIGLHLQTGEVIATSCTSAQATRNYIPGLTEAFYKHTPIIALTTAKLERFQYQDYMQAPDQCSLPKDCVKKSFDLPPVTDENTRLQVCHNAKEAILEATHRNPGPIQLNLRIVDSFQGKFEDVQLPSIRLLNRYMAWDEWPSSNLGDQKILVVVGEHRPFTDRQQAALDSFCENHNAVVYVNHLSNCSGKYSLQANMLVSCGGFAKVKPDILITIGGQTGDYPIYGALCNMGAGEHWRVAEDGAYVDTYDHLTKIFECPDYFFFEKMAQNSTCSHSYYEEWKALNDTINFDVELPMSNLYVAQQMHKRVPHNSIMNFAILNSLRCWSYFPLDPSIQGYGNVAAFGIDGCNSMLIGESMNTDELCFIVTGDLAFFYDMNALGIRHIKNNVRVLLINNGGGAEFKIMTRNWAEKVSVDNFISANGHNGSAKGWAENCGFTYIGVNTKEEVNNAIEGFTSVSDKPILMEVFTKEEDEVLAMVTFVRTNAITTAGGKLRQIVGNVVGNKGIEILKKVIKR</sequence>
<comment type="caution">
    <text evidence="7">The sequence shown here is derived from an EMBL/GenBank/DDBJ whole genome shotgun (WGS) entry which is preliminary data.</text>
</comment>
<evidence type="ECO:0000256" key="4">
    <source>
        <dbReference type="ARBA" id="ARBA00023052"/>
    </source>
</evidence>
<gene>
    <name evidence="7" type="ORF">HMPREF1071_02706</name>
</gene>
<reference evidence="7 8" key="1">
    <citation type="submission" date="2012-02" db="EMBL/GenBank/DDBJ databases">
        <title>The Genome Sequence of Bacteroides salyersiae CL02T12C01.</title>
        <authorList>
            <consortium name="The Broad Institute Genome Sequencing Platform"/>
            <person name="Earl A."/>
            <person name="Ward D."/>
            <person name="Feldgarden M."/>
            <person name="Gevers D."/>
            <person name="Zitomersky N.L."/>
            <person name="Coyne M.J."/>
            <person name="Comstock L.E."/>
            <person name="Young S.K."/>
            <person name="Zeng Q."/>
            <person name="Gargeya S."/>
            <person name="Fitzgerald M."/>
            <person name="Haas B."/>
            <person name="Abouelleil A."/>
            <person name="Alvarado L."/>
            <person name="Arachchi H.M."/>
            <person name="Berlin A."/>
            <person name="Chapman S.B."/>
            <person name="Gearin G."/>
            <person name="Goldberg J."/>
            <person name="Griggs A."/>
            <person name="Gujja S."/>
            <person name="Hansen M."/>
            <person name="Heiman D."/>
            <person name="Howarth C."/>
            <person name="Larimer J."/>
            <person name="Lui A."/>
            <person name="MacDonald P.J.P."/>
            <person name="McCowen C."/>
            <person name="Montmayeur A."/>
            <person name="Murphy C."/>
            <person name="Neiman D."/>
            <person name="Pearson M."/>
            <person name="Priest M."/>
            <person name="Roberts A."/>
            <person name="Saif S."/>
            <person name="Shea T."/>
            <person name="Sisk P."/>
            <person name="Stolte C."/>
            <person name="Sykes S."/>
            <person name="Wortman J."/>
            <person name="Nusbaum C."/>
            <person name="Birren B."/>
        </authorList>
    </citation>
    <scope>NUCLEOTIDE SEQUENCE [LARGE SCALE GENOMIC DNA]</scope>
    <source>
        <strain evidence="7 8">CL02T12C01</strain>
    </source>
</reference>
<dbReference type="Proteomes" id="UP000005150">
    <property type="component" value="Unassembled WGS sequence"/>
</dbReference>
<dbReference type="InterPro" id="IPR012001">
    <property type="entry name" value="Thiamin_PyroP_enz_TPP-bd_dom"/>
</dbReference>
<accession>I9T027</accession>